<organism evidence="1 2">
    <name type="scientific">Planctomyces bekefii</name>
    <dbReference type="NCBI Taxonomy" id="1653850"/>
    <lineage>
        <taxon>Bacteria</taxon>
        <taxon>Pseudomonadati</taxon>
        <taxon>Planctomycetota</taxon>
        <taxon>Planctomycetia</taxon>
        <taxon>Planctomycetales</taxon>
        <taxon>Planctomycetaceae</taxon>
        <taxon>Planctomyces</taxon>
    </lineage>
</organism>
<sequence length="26" mass="2900">TLSLSLLKEASGNLHEIQFEAAWARD</sequence>
<name>A0A5C6M405_9PLAN</name>
<keyword evidence="2" id="KW-1185">Reference proteome</keyword>
<proteinExistence type="predicted"/>
<evidence type="ECO:0000313" key="1">
    <source>
        <dbReference type="EMBL" id="TWW09017.1"/>
    </source>
</evidence>
<protein>
    <submittedName>
        <fullName evidence="1">Uncharacterized protein</fullName>
    </submittedName>
</protein>
<feature type="non-terminal residue" evidence="1">
    <location>
        <position position="1"/>
    </location>
</feature>
<reference evidence="1 2" key="2">
    <citation type="submission" date="2019-08" db="EMBL/GenBank/DDBJ databases">
        <authorList>
            <person name="Henke P."/>
        </authorList>
    </citation>
    <scope>NUCLEOTIDE SEQUENCE [LARGE SCALE GENOMIC DNA]</scope>
    <source>
        <strain evidence="1">Phe10_nw2017</strain>
    </source>
</reference>
<accession>A0A5C6M405</accession>
<comment type="caution">
    <text evidence="1">The sequence shown here is derived from an EMBL/GenBank/DDBJ whole genome shotgun (WGS) entry which is preliminary data.</text>
</comment>
<evidence type="ECO:0000313" key="2">
    <source>
        <dbReference type="Proteomes" id="UP000321083"/>
    </source>
</evidence>
<reference evidence="1 2" key="1">
    <citation type="submission" date="2019-08" db="EMBL/GenBank/DDBJ databases">
        <title>100 year-old enigma solved: identification of Planctomyces bekefii, the type genus and species of the phylum Planctomycetes.</title>
        <authorList>
            <person name="Svetlana D.N."/>
            <person name="Overmann J."/>
        </authorList>
    </citation>
    <scope>NUCLEOTIDE SEQUENCE [LARGE SCALE GENOMIC DNA]</scope>
    <source>
        <strain evidence="1">Phe10_nw2017</strain>
    </source>
</reference>
<dbReference type="Proteomes" id="UP000321083">
    <property type="component" value="Unassembled WGS sequence"/>
</dbReference>
<dbReference type="EMBL" id="SRHE01000417">
    <property type="protein sequence ID" value="TWW09017.1"/>
    <property type="molecule type" value="Genomic_DNA"/>
</dbReference>
<dbReference type="AlphaFoldDB" id="A0A5C6M405"/>
<gene>
    <name evidence="1" type="ORF">E3A20_18570</name>
</gene>